<evidence type="ECO:0008006" key="5">
    <source>
        <dbReference type="Google" id="ProtNLM"/>
    </source>
</evidence>
<dbReference type="AlphaFoldDB" id="A0A8H6Z6P0"/>
<evidence type="ECO:0000313" key="4">
    <source>
        <dbReference type="Proteomes" id="UP000620124"/>
    </source>
</evidence>
<dbReference type="Proteomes" id="UP000620124">
    <property type="component" value="Unassembled WGS sequence"/>
</dbReference>
<organism evidence="3 4">
    <name type="scientific">Mycena venus</name>
    <dbReference type="NCBI Taxonomy" id="2733690"/>
    <lineage>
        <taxon>Eukaryota</taxon>
        <taxon>Fungi</taxon>
        <taxon>Dikarya</taxon>
        <taxon>Basidiomycota</taxon>
        <taxon>Agaricomycotina</taxon>
        <taxon>Agaricomycetes</taxon>
        <taxon>Agaricomycetidae</taxon>
        <taxon>Agaricales</taxon>
        <taxon>Marasmiineae</taxon>
        <taxon>Mycenaceae</taxon>
        <taxon>Mycena</taxon>
    </lineage>
</organism>
<gene>
    <name evidence="3" type="ORF">MVEN_00013800</name>
</gene>
<reference evidence="3" key="1">
    <citation type="submission" date="2020-05" db="EMBL/GenBank/DDBJ databases">
        <title>Mycena genomes resolve the evolution of fungal bioluminescence.</title>
        <authorList>
            <person name="Tsai I.J."/>
        </authorList>
    </citation>
    <scope>NUCLEOTIDE SEQUENCE</scope>
    <source>
        <strain evidence="3">CCC161011</strain>
    </source>
</reference>
<evidence type="ECO:0000259" key="1">
    <source>
        <dbReference type="Pfam" id="PF18718"/>
    </source>
</evidence>
<feature type="domain" description="CxC5 like cysteine cluster associated with KDZ" evidence="1">
    <location>
        <begin position="111"/>
        <end position="227"/>
    </location>
</feature>
<evidence type="ECO:0000259" key="2">
    <source>
        <dbReference type="Pfam" id="PF18721"/>
    </source>
</evidence>
<dbReference type="Pfam" id="PF18721">
    <property type="entry name" value="CxC6"/>
    <property type="match status" value="1"/>
</dbReference>
<evidence type="ECO:0000313" key="3">
    <source>
        <dbReference type="EMBL" id="KAF7371584.1"/>
    </source>
</evidence>
<protein>
    <recommendedName>
        <fullName evidence="5">CxC5 like cysteine cluster associated with KDZ domain-containing protein</fullName>
    </recommendedName>
</protein>
<dbReference type="InterPro" id="IPR040898">
    <property type="entry name" value="CxC6"/>
</dbReference>
<comment type="caution">
    <text evidence="3">The sequence shown here is derived from an EMBL/GenBank/DDBJ whole genome shotgun (WGS) entry which is preliminary data.</text>
</comment>
<dbReference type="InterPro" id="IPR041539">
    <property type="entry name" value="CxC5"/>
</dbReference>
<feature type="domain" description="CxC6 like cysteine cluster associated with KDZ" evidence="2">
    <location>
        <begin position="327"/>
        <end position="390"/>
    </location>
</feature>
<dbReference type="OrthoDB" id="3055037at2759"/>
<dbReference type="EMBL" id="JACAZI010000001">
    <property type="protein sequence ID" value="KAF7371584.1"/>
    <property type="molecule type" value="Genomic_DNA"/>
</dbReference>
<dbReference type="Pfam" id="PF18718">
    <property type="entry name" value="CxC5"/>
    <property type="match status" value="1"/>
</dbReference>
<sequence length="638" mass="72564">MEEVHSFLSRIPGLAESITMDKAMSFVRLASQLKDEIILAQAADYDPATAPTEIPEHVRSFLGCATDMPEEFVSGCWTAFNDTIWSHDDNGGSTGRDAQMFRDFGLDHLLSARTLFPPTKQCTTPGCLNSSLLKDRDGLRKVVLFTLSDGACATYAVHLHCSQCKTTYHNNFSVCDGVRTYYAGIPDAIQVGEHQFVEREVLSLFIGLMLISWTSATNAARVYDTCLSKPENRPDHKDWPPTRSFKLRIEHVWDGFLILSLLEDYVERNEILQVPHTGEQNVRFNNAICKRNARFRLCGQPEWAHYCDKCMRVWKDGDGLKKLHVLVIDGITIGHPCCGVHDCPEPLITNRHRFCLGHDYRHHICAVEGCEQPVELTFMTCTIAEHRQLELTHKTRDKALFQLRGRLQRATVSHPNDAFEAEVTAEEVEEMTIRDPNQGDCEATKDPNGNRKIRALFGRRRTHNEQIFVRPCGIIVAHATFYASESVSQTVDMLQKVFHVEGSMPDIVIYDNNCTLYKYLVRQNIRLFDTIGFPVDVFHWKCKHAKDGIECSYHCNPTLFPELLGTDGKAWFFNSSVAEQTNVWLGGYHAILCEMGSDKYDYFLDEMVMRKNRLTKARLEADGMLPDYVPNLSYNVAT</sequence>
<keyword evidence="4" id="KW-1185">Reference proteome</keyword>
<proteinExistence type="predicted"/>
<name>A0A8H6Z6P0_9AGAR</name>
<accession>A0A8H6Z6P0</accession>